<reference evidence="2 3" key="1">
    <citation type="journal article" date="2014" name="Agronomy (Basel)">
        <title>A Draft Genome Sequence for Ensete ventricosum, the Drought-Tolerant Tree Against Hunger.</title>
        <authorList>
            <person name="Harrison J."/>
            <person name="Moore K.A."/>
            <person name="Paszkiewicz K."/>
            <person name="Jones T."/>
            <person name="Grant M."/>
            <person name="Ambacheew D."/>
            <person name="Muzemil S."/>
            <person name="Studholme D.J."/>
        </authorList>
    </citation>
    <scope>NUCLEOTIDE SEQUENCE [LARGE SCALE GENOMIC DNA]</scope>
</reference>
<proteinExistence type="predicted"/>
<gene>
    <name evidence="2" type="ORF">B296_00020025</name>
</gene>
<accession>A0A426X161</accession>
<comment type="caution">
    <text evidence="2">The sequence shown here is derived from an EMBL/GenBank/DDBJ whole genome shotgun (WGS) entry which is preliminary data.</text>
</comment>
<dbReference type="EMBL" id="AMZH03029654">
    <property type="protein sequence ID" value="RRT33203.1"/>
    <property type="molecule type" value="Genomic_DNA"/>
</dbReference>
<protein>
    <submittedName>
        <fullName evidence="2">Uncharacterized protein</fullName>
    </submittedName>
</protein>
<organism evidence="2 3">
    <name type="scientific">Ensete ventricosum</name>
    <name type="common">Abyssinian banana</name>
    <name type="synonym">Musa ensete</name>
    <dbReference type="NCBI Taxonomy" id="4639"/>
    <lineage>
        <taxon>Eukaryota</taxon>
        <taxon>Viridiplantae</taxon>
        <taxon>Streptophyta</taxon>
        <taxon>Embryophyta</taxon>
        <taxon>Tracheophyta</taxon>
        <taxon>Spermatophyta</taxon>
        <taxon>Magnoliopsida</taxon>
        <taxon>Liliopsida</taxon>
        <taxon>Zingiberales</taxon>
        <taxon>Musaceae</taxon>
        <taxon>Ensete</taxon>
    </lineage>
</organism>
<evidence type="ECO:0000256" key="1">
    <source>
        <dbReference type="SAM" id="MobiDB-lite"/>
    </source>
</evidence>
<sequence length="283" mass="32862">MITPTEEPKFEDMTLEPKEKDTPQPDTRTIPTLADYNNLQELKIEGFLERQSVIILIDARSTHNIMSSKVAAHLMLQKEDYNRFKVKVANGQILKYNQKCPRKRKAGDSTREPSYYNHNTTLGGVPKEKSNGFPIQIQAFHEIEDKNPLPQFAEILGISTKPSRLPPLKLSDHPLLNRLKLLLVVARPYCFLQPQKDEEKRVVQEMIETRIVRPCLFPAMTYPYIVFSRDKLLLKCYIPSNSPWLLISCDFHDFPQDRTMMLKDFLDDDLRSMAQDCEKIEPL</sequence>
<name>A0A426X161_ENSVE</name>
<dbReference type="Proteomes" id="UP000287651">
    <property type="component" value="Unassembled WGS sequence"/>
</dbReference>
<feature type="region of interest" description="Disordered" evidence="1">
    <location>
        <begin position="1"/>
        <end position="28"/>
    </location>
</feature>
<dbReference type="AlphaFoldDB" id="A0A426X161"/>
<feature type="compositionally biased region" description="Basic and acidic residues" evidence="1">
    <location>
        <begin position="1"/>
        <end position="23"/>
    </location>
</feature>
<evidence type="ECO:0000313" key="2">
    <source>
        <dbReference type="EMBL" id="RRT33203.1"/>
    </source>
</evidence>
<evidence type="ECO:0000313" key="3">
    <source>
        <dbReference type="Proteomes" id="UP000287651"/>
    </source>
</evidence>
<feature type="region of interest" description="Disordered" evidence="1">
    <location>
        <begin position="100"/>
        <end position="123"/>
    </location>
</feature>